<gene>
    <name evidence="3" type="ORF">M132T_12890</name>
</gene>
<keyword evidence="2" id="KW-0812">Transmembrane</keyword>
<sequence length="160" mass="18700">MHKNDWLDHSGIYSQQHQKFYRWVLYSVIIFFLLVSLFLTFTKEEVFIRTSAQLTATKTEDQHMPLETKIKVNNLEENQEVKKGEILVTFDSTALQNKKEQLEQENMSPEEQSKVVTLANIDEQINQLKKEVEKLKAEQARLVSQSATENETNIQIEKGK</sequence>
<feature type="coiled-coil region" evidence="1">
    <location>
        <begin position="118"/>
        <end position="145"/>
    </location>
</feature>
<name>A0AAV3WR39_9LACT</name>
<dbReference type="AlphaFoldDB" id="A0AAV3WR39"/>
<evidence type="ECO:0000256" key="1">
    <source>
        <dbReference type="SAM" id="Coils"/>
    </source>
</evidence>
<evidence type="ECO:0000256" key="2">
    <source>
        <dbReference type="SAM" id="Phobius"/>
    </source>
</evidence>
<comment type="caution">
    <text evidence="3">The sequence shown here is derived from an EMBL/GenBank/DDBJ whole genome shotgun (WGS) entry which is preliminary data.</text>
</comment>
<protein>
    <recommendedName>
        <fullName evidence="5">Biotin/lipoyl-binding protein</fullName>
    </recommendedName>
</protein>
<feature type="transmembrane region" description="Helical" evidence="2">
    <location>
        <begin position="20"/>
        <end position="41"/>
    </location>
</feature>
<organism evidence="3 4">
    <name type="scientific">Marinilactibacillus psychrotolerans</name>
    <dbReference type="NCBI Taxonomy" id="191770"/>
    <lineage>
        <taxon>Bacteria</taxon>
        <taxon>Bacillati</taxon>
        <taxon>Bacillota</taxon>
        <taxon>Bacilli</taxon>
        <taxon>Lactobacillales</taxon>
        <taxon>Carnobacteriaceae</taxon>
        <taxon>Marinilactibacillus</taxon>
    </lineage>
</organism>
<reference evidence="3" key="1">
    <citation type="submission" date="2019-08" db="EMBL/GenBank/DDBJ databases">
        <title>Marinilactibacillus psychrotolerans M13-2T whole genome sequencing project.</title>
        <authorList>
            <person name="Ishikawa M."/>
            <person name="Suzuki T."/>
            <person name="Matsutani M."/>
        </authorList>
    </citation>
    <scope>NUCLEOTIDE SEQUENCE</scope>
    <source>
        <strain evidence="3">M13-2T</strain>
    </source>
</reference>
<evidence type="ECO:0000313" key="3">
    <source>
        <dbReference type="EMBL" id="GEQ35781.1"/>
    </source>
</evidence>
<dbReference type="Proteomes" id="UP000887127">
    <property type="component" value="Unassembled WGS sequence"/>
</dbReference>
<dbReference type="EMBL" id="BKBI01000008">
    <property type="protein sequence ID" value="GEQ35781.1"/>
    <property type="molecule type" value="Genomic_DNA"/>
</dbReference>
<keyword evidence="1" id="KW-0175">Coiled coil</keyword>
<accession>A0AAV3WR39</accession>
<evidence type="ECO:0000313" key="4">
    <source>
        <dbReference type="Proteomes" id="UP000887127"/>
    </source>
</evidence>
<keyword evidence="2" id="KW-1133">Transmembrane helix</keyword>
<dbReference type="RefSeq" id="WP_091760617.1">
    <property type="nucleotide sequence ID" value="NZ_BJVX01000006.1"/>
</dbReference>
<keyword evidence="2" id="KW-0472">Membrane</keyword>
<dbReference type="GeneID" id="96911113"/>
<proteinExistence type="predicted"/>
<evidence type="ECO:0008006" key="5">
    <source>
        <dbReference type="Google" id="ProtNLM"/>
    </source>
</evidence>